<dbReference type="InterPro" id="IPR004472">
    <property type="entry name" value="DTB_synth_BioD"/>
</dbReference>
<gene>
    <name evidence="8" type="primary">bioD</name>
    <name evidence="9" type="ORF">AOQ87_00140</name>
</gene>
<evidence type="ECO:0000256" key="7">
    <source>
        <dbReference type="ARBA" id="ARBA00022842"/>
    </source>
</evidence>
<keyword evidence="6 8" id="KW-0067">ATP-binding</keyword>
<dbReference type="Proteomes" id="UP000242793">
    <property type="component" value="Chromosome"/>
</dbReference>
<organism evidence="9 10">
    <name type="scientific">Candidatus Riesia pediculischaeffi</name>
    <dbReference type="NCBI Taxonomy" id="428411"/>
    <lineage>
        <taxon>Bacteria</taxon>
        <taxon>Pseudomonadati</taxon>
        <taxon>Pseudomonadota</taxon>
        <taxon>Gammaproteobacteria</taxon>
        <taxon>Enterobacterales</taxon>
        <taxon>Enterobacteriaceae</taxon>
        <taxon>Candidatus Riesia</taxon>
    </lineage>
</organism>
<evidence type="ECO:0000256" key="1">
    <source>
        <dbReference type="ARBA" id="ARBA00022490"/>
    </source>
</evidence>
<comment type="subcellular location">
    <subcellularLocation>
        <location evidence="8">Cytoplasm</location>
    </subcellularLocation>
</comment>
<dbReference type="UniPathway" id="UPA00078">
    <property type="reaction ID" value="UER00161"/>
</dbReference>
<evidence type="ECO:0000313" key="10">
    <source>
        <dbReference type="Proteomes" id="UP000242793"/>
    </source>
</evidence>
<evidence type="ECO:0000256" key="2">
    <source>
        <dbReference type="ARBA" id="ARBA00022598"/>
    </source>
</evidence>
<sequence length="226" mass="25576">MNRCFFITGTDTDVGKTVVSCIMLKKASNVGYTTVGYKPVSTGVSEKSSLNFINSDISLLRKYSDLKLSDSEISPIVFSQKTSPNIASRINGREINLEVINFGLENLKRKADFIVVEGVGGWYTPLSFDMKISDWVKSREIPIILTVSFKIGCINHALLTVEAVQNSNLKIVGWVANRFSLKKKFHSNYFYSLLHMIPYPCIGIIPDISDWQSYPMEKYIKSRYIF</sequence>
<dbReference type="STRING" id="428411.AOQ87_00140"/>
<dbReference type="Gene3D" id="3.40.50.300">
    <property type="entry name" value="P-loop containing nucleotide triphosphate hydrolases"/>
    <property type="match status" value="1"/>
</dbReference>
<dbReference type="FunFam" id="3.40.50.300:FF:000292">
    <property type="entry name" value="ATP-dependent dethiobiotin synthetase BioD"/>
    <property type="match status" value="1"/>
</dbReference>
<feature type="binding site" evidence="8">
    <location>
        <position position="42"/>
    </location>
    <ligand>
        <name>substrate</name>
    </ligand>
</feature>
<feature type="binding site" evidence="8">
    <location>
        <position position="56"/>
    </location>
    <ligand>
        <name>Mg(2+)</name>
        <dbReference type="ChEBI" id="CHEBI:18420"/>
    </ligand>
</feature>
<keyword evidence="5 8" id="KW-0093">Biotin biosynthesis</keyword>
<dbReference type="CDD" id="cd03109">
    <property type="entry name" value="DTBS"/>
    <property type="match status" value="1"/>
</dbReference>
<feature type="active site" evidence="8">
    <location>
        <position position="38"/>
    </location>
</feature>
<dbReference type="GO" id="GO:0005524">
    <property type="term" value="F:ATP binding"/>
    <property type="evidence" value="ECO:0007669"/>
    <property type="project" value="UniProtKB-UniRule"/>
</dbReference>
<comment type="catalytic activity">
    <reaction evidence="8">
        <text>(7R,8S)-7,8-diammoniononanoate + CO2 + ATP = (4R,5S)-dethiobiotin + ADP + phosphate + 3 H(+)</text>
        <dbReference type="Rhea" id="RHEA:15805"/>
        <dbReference type="ChEBI" id="CHEBI:15378"/>
        <dbReference type="ChEBI" id="CHEBI:16526"/>
        <dbReference type="ChEBI" id="CHEBI:30616"/>
        <dbReference type="ChEBI" id="CHEBI:43474"/>
        <dbReference type="ChEBI" id="CHEBI:149469"/>
        <dbReference type="ChEBI" id="CHEBI:149473"/>
        <dbReference type="ChEBI" id="CHEBI:456216"/>
        <dbReference type="EC" id="6.3.3.3"/>
    </reaction>
</comment>
<dbReference type="PANTHER" id="PTHR43210">
    <property type="entry name" value="DETHIOBIOTIN SYNTHETASE"/>
    <property type="match status" value="1"/>
</dbReference>
<feature type="binding site" evidence="8">
    <location>
        <begin position="206"/>
        <end position="208"/>
    </location>
    <ligand>
        <name>ATP</name>
        <dbReference type="ChEBI" id="CHEBI:30616"/>
    </ligand>
</feature>
<dbReference type="GO" id="GO:0005829">
    <property type="term" value="C:cytosol"/>
    <property type="evidence" value="ECO:0007669"/>
    <property type="project" value="TreeGrafter"/>
</dbReference>
<keyword evidence="10" id="KW-1185">Reference proteome</keyword>
<dbReference type="GO" id="GO:0009102">
    <property type="term" value="P:biotin biosynthetic process"/>
    <property type="evidence" value="ECO:0007669"/>
    <property type="project" value="UniProtKB-UniRule"/>
</dbReference>
<feature type="binding site" evidence="8">
    <location>
        <position position="56"/>
    </location>
    <ligand>
        <name>ATP</name>
        <dbReference type="ChEBI" id="CHEBI:30616"/>
    </ligand>
</feature>
<feature type="binding site" evidence="8">
    <location>
        <begin position="177"/>
        <end position="178"/>
    </location>
    <ligand>
        <name>ATP</name>
        <dbReference type="ChEBI" id="CHEBI:30616"/>
    </ligand>
</feature>
<feature type="binding site" evidence="8">
    <location>
        <position position="17"/>
    </location>
    <ligand>
        <name>Mg(2+)</name>
        <dbReference type="ChEBI" id="CHEBI:18420"/>
    </ligand>
</feature>
<evidence type="ECO:0000256" key="8">
    <source>
        <dbReference type="HAMAP-Rule" id="MF_00336"/>
    </source>
</evidence>
<comment type="function">
    <text evidence="8">Catalyzes a mechanistically unusual reaction, the ATP-dependent insertion of CO2 between the N7 and N8 nitrogen atoms of 7,8-diaminopelargonic acid (DAPA, also called 7,8-diammoniononanoate) to form a ureido ring.</text>
</comment>
<dbReference type="NCBIfam" id="TIGR00347">
    <property type="entry name" value="bioD"/>
    <property type="match status" value="1"/>
</dbReference>
<evidence type="ECO:0000256" key="3">
    <source>
        <dbReference type="ARBA" id="ARBA00022723"/>
    </source>
</evidence>
<dbReference type="GO" id="GO:0042803">
    <property type="term" value="F:protein homodimerization activity"/>
    <property type="evidence" value="ECO:0007669"/>
    <property type="project" value="UniProtKB-ARBA"/>
</dbReference>
<comment type="subunit">
    <text evidence="8">Homodimer.</text>
</comment>
<feature type="binding site" evidence="8">
    <location>
        <position position="117"/>
    </location>
    <ligand>
        <name>Mg(2+)</name>
        <dbReference type="ChEBI" id="CHEBI:18420"/>
    </ligand>
</feature>
<dbReference type="HAMAP" id="MF_00336">
    <property type="entry name" value="BioD"/>
    <property type="match status" value="1"/>
</dbReference>
<dbReference type="EC" id="6.3.3.3" evidence="8"/>
<keyword evidence="1 8" id="KW-0963">Cytoplasm</keyword>
<dbReference type="GO" id="GO:0004141">
    <property type="term" value="F:dethiobiotin synthase activity"/>
    <property type="evidence" value="ECO:0007669"/>
    <property type="project" value="UniProtKB-UniRule"/>
</dbReference>
<evidence type="ECO:0000256" key="4">
    <source>
        <dbReference type="ARBA" id="ARBA00022741"/>
    </source>
</evidence>
<comment type="caution">
    <text evidence="8">Lacks conserved residue(s) required for the propagation of feature annotation.</text>
</comment>
<dbReference type="RefSeq" id="WP_185751050.1">
    <property type="nucleotide sequence ID" value="NZ_CP012839.1"/>
</dbReference>
<feature type="binding site" evidence="8">
    <location>
        <begin position="117"/>
        <end position="120"/>
    </location>
    <ligand>
        <name>ATP</name>
        <dbReference type="ChEBI" id="CHEBI:30616"/>
    </ligand>
</feature>
<comment type="pathway">
    <text evidence="8">Cofactor biosynthesis; biotin biosynthesis; biotin from 7,8-diaminononanoate: step 1/2.</text>
</comment>
<dbReference type="Pfam" id="PF13500">
    <property type="entry name" value="AAA_26"/>
    <property type="match status" value="1"/>
</dbReference>
<keyword evidence="2 8" id="KW-0436">Ligase</keyword>
<keyword evidence="3 8" id="KW-0479">Metal-binding</keyword>
<dbReference type="GO" id="GO:0000287">
    <property type="term" value="F:magnesium ion binding"/>
    <property type="evidence" value="ECO:0007669"/>
    <property type="project" value="UniProtKB-UniRule"/>
</dbReference>
<comment type="similarity">
    <text evidence="8">Belongs to the dethiobiotin synthetase family.</text>
</comment>
<proteinExistence type="inferred from homology"/>
<dbReference type="AlphaFoldDB" id="A0A1V0HK51"/>
<protein>
    <recommendedName>
        <fullName evidence="8">ATP-dependent dethiobiotin synthetase BioD</fullName>
        <ecNumber evidence="8">6.3.3.3</ecNumber>
    </recommendedName>
    <alternativeName>
        <fullName evidence="8">DTB synthetase</fullName>
        <shortName evidence="8">DTBS</shortName>
    </alternativeName>
    <alternativeName>
        <fullName evidence="8">Dethiobiotin synthase</fullName>
    </alternativeName>
</protein>
<accession>A0A1V0HK51</accession>
<keyword evidence="4 8" id="KW-0547">Nucleotide-binding</keyword>
<dbReference type="EMBL" id="CP012839">
    <property type="protein sequence ID" value="ARC53122.1"/>
    <property type="molecule type" value="Genomic_DNA"/>
</dbReference>
<reference evidence="9 10" key="1">
    <citation type="submission" date="2015-10" db="EMBL/GenBank/DDBJ databases">
        <title>Survey of human and primate louse endosymbionts.</title>
        <authorList>
            <person name="Boyd B.M."/>
        </authorList>
    </citation>
    <scope>NUCLEOTIDE SEQUENCE [LARGE SCALE GENOMIC DNA]</scope>
    <source>
        <strain evidence="9 10">PTSK</strain>
    </source>
</reference>
<feature type="binding site" evidence="8">
    <location>
        <begin position="13"/>
        <end position="18"/>
    </location>
    <ligand>
        <name>ATP</name>
        <dbReference type="ChEBI" id="CHEBI:30616"/>
    </ligand>
</feature>
<dbReference type="KEGG" id="rped:AOQ87_00140"/>
<comment type="cofactor">
    <cofactor evidence="8">
        <name>Mg(2+)</name>
        <dbReference type="ChEBI" id="CHEBI:18420"/>
    </cofactor>
</comment>
<dbReference type="InterPro" id="IPR027417">
    <property type="entry name" value="P-loop_NTPase"/>
</dbReference>
<evidence type="ECO:0000256" key="5">
    <source>
        <dbReference type="ARBA" id="ARBA00022756"/>
    </source>
</evidence>
<dbReference type="PIRSF" id="PIRSF006755">
    <property type="entry name" value="DTB_synth"/>
    <property type="match status" value="1"/>
</dbReference>
<evidence type="ECO:0000313" key="9">
    <source>
        <dbReference type="EMBL" id="ARC53122.1"/>
    </source>
</evidence>
<name>A0A1V0HK51_9ENTR</name>
<evidence type="ECO:0000256" key="6">
    <source>
        <dbReference type="ARBA" id="ARBA00022840"/>
    </source>
</evidence>
<dbReference type="SUPFAM" id="SSF52540">
    <property type="entry name" value="P-loop containing nucleoside triphosphate hydrolases"/>
    <property type="match status" value="1"/>
</dbReference>
<dbReference type="PANTHER" id="PTHR43210:SF5">
    <property type="entry name" value="DETHIOBIOTIN SYNTHETASE"/>
    <property type="match status" value="1"/>
</dbReference>
<keyword evidence="7 8" id="KW-0460">Magnesium</keyword>